<protein>
    <recommendedName>
        <fullName evidence="1">Methanolan biosynthesis EpsI domain-containing protein</fullName>
    </recommendedName>
</protein>
<dbReference type="InterPro" id="IPR054653">
    <property type="entry name" value="EpsI_type_B_pred"/>
</dbReference>
<dbReference type="RefSeq" id="WP_082396994.1">
    <property type="nucleotide sequence ID" value="NZ_CP022579.1"/>
</dbReference>
<name>A0A5C1E942_9RHOO</name>
<dbReference type="Pfam" id="PF11984">
    <property type="entry name" value="DUF3485"/>
    <property type="match status" value="1"/>
</dbReference>
<organism evidence="2 3">
    <name type="scientific">Oryzomicrobium terrae</name>
    <dbReference type="NCBI Taxonomy" id="1735038"/>
    <lineage>
        <taxon>Bacteria</taxon>
        <taxon>Pseudomonadati</taxon>
        <taxon>Pseudomonadota</taxon>
        <taxon>Betaproteobacteria</taxon>
        <taxon>Rhodocyclales</taxon>
        <taxon>Rhodocyclaceae</taxon>
        <taxon>Oryzomicrobium</taxon>
    </lineage>
</organism>
<dbReference type="NCBIfam" id="TIGR02914">
    <property type="entry name" value="EpsI_fam"/>
    <property type="match status" value="1"/>
</dbReference>
<dbReference type="NCBIfam" id="NF045609">
    <property type="entry name" value="EpsI_type_B"/>
    <property type="match status" value="1"/>
</dbReference>
<reference evidence="2 3" key="1">
    <citation type="submission" date="2017-07" db="EMBL/GenBank/DDBJ databases">
        <title>Complete genome sequence of Oryzomicrobium terrae TPP412.</title>
        <authorList>
            <person name="Chiu L.-W."/>
            <person name="Lo K.-J."/>
            <person name="Tsai Y.-M."/>
            <person name="Lin S.-S."/>
            <person name="Kuo C.-H."/>
            <person name="Liu C.-T."/>
        </authorList>
    </citation>
    <scope>NUCLEOTIDE SEQUENCE [LARGE SCALE GENOMIC DNA]</scope>
    <source>
        <strain evidence="2 3">TPP412</strain>
    </source>
</reference>
<accession>A0A5C1E942</accession>
<evidence type="ECO:0000313" key="2">
    <source>
        <dbReference type="EMBL" id="QEL65390.1"/>
    </source>
</evidence>
<feature type="domain" description="Methanolan biosynthesis EpsI" evidence="1">
    <location>
        <begin position="12"/>
        <end position="216"/>
    </location>
</feature>
<proteinExistence type="predicted"/>
<dbReference type="EMBL" id="CP022579">
    <property type="protein sequence ID" value="QEL65390.1"/>
    <property type="molecule type" value="Genomic_DNA"/>
</dbReference>
<evidence type="ECO:0000313" key="3">
    <source>
        <dbReference type="Proteomes" id="UP000323671"/>
    </source>
</evidence>
<dbReference type="InterPro" id="IPR014263">
    <property type="entry name" value="Methanolan_biosynth_EpsI"/>
</dbReference>
<evidence type="ECO:0000259" key="1">
    <source>
        <dbReference type="Pfam" id="PF11984"/>
    </source>
</evidence>
<dbReference type="Proteomes" id="UP000323671">
    <property type="component" value="Chromosome"/>
</dbReference>
<dbReference type="AlphaFoldDB" id="A0A5C1E942"/>
<dbReference type="KEGG" id="otr:OTERR_19140"/>
<sequence>MTRRGVFWQSLLAGGLMLLAAGAAVLAKPTVRAADNRFSLEQAIPEQFGDWQLDRTVIPVAPAPEVLATLNRIYSQTLGRTYVNSRGQRIMLSVAYGGDQSDGMRAHRPEVCYVAQGFEVSAKRREMVRAGALSIATRQLTARQQERIEPITYWMVVGDRVVGSGMEQKLAQLASGFRGVVPDGVLMRVSSIDPSPEHAWQLHAAFIDALYPAIDPAQRRRFFGAPEPGGSVQAAAPAAVAVR</sequence>
<gene>
    <name evidence="2" type="ORF">OTERR_19140</name>
</gene>
<keyword evidence="3" id="KW-1185">Reference proteome</keyword>